<gene>
    <name evidence="5" type="ORF">ACFSDE_01960</name>
</gene>
<organism evidence="5 6">
    <name type="scientific">Nocardioides aestuarii</name>
    <dbReference type="NCBI Taxonomy" id="252231"/>
    <lineage>
        <taxon>Bacteria</taxon>
        <taxon>Bacillati</taxon>
        <taxon>Actinomycetota</taxon>
        <taxon>Actinomycetes</taxon>
        <taxon>Propionibacteriales</taxon>
        <taxon>Nocardioidaceae</taxon>
        <taxon>Nocardioides</taxon>
    </lineage>
</organism>
<feature type="region of interest" description="Disordered" evidence="3">
    <location>
        <begin position="26"/>
        <end position="59"/>
    </location>
</feature>
<feature type="chain" id="PRO_5047423199" evidence="4">
    <location>
        <begin position="30"/>
        <end position="346"/>
    </location>
</feature>
<evidence type="ECO:0000256" key="3">
    <source>
        <dbReference type="SAM" id="MobiDB-lite"/>
    </source>
</evidence>
<keyword evidence="1" id="KW-0880">Kelch repeat</keyword>
<reference evidence="6" key="1">
    <citation type="journal article" date="2019" name="Int. J. Syst. Evol. Microbiol.">
        <title>The Global Catalogue of Microorganisms (GCM) 10K type strain sequencing project: providing services to taxonomists for standard genome sequencing and annotation.</title>
        <authorList>
            <consortium name="The Broad Institute Genomics Platform"/>
            <consortium name="The Broad Institute Genome Sequencing Center for Infectious Disease"/>
            <person name="Wu L."/>
            <person name="Ma J."/>
        </authorList>
    </citation>
    <scope>NUCLEOTIDE SEQUENCE [LARGE SCALE GENOMIC DNA]</scope>
    <source>
        <strain evidence="6">CGMCC 1.12477</strain>
    </source>
</reference>
<name>A0ABW4TFY5_9ACTN</name>
<dbReference type="SUPFAM" id="SSF117281">
    <property type="entry name" value="Kelch motif"/>
    <property type="match status" value="1"/>
</dbReference>
<accession>A0ABW4TFY5</accession>
<dbReference type="InterPro" id="IPR015915">
    <property type="entry name" value="Kelch-typ_b-propeller"/>
</dbReference>
<keyword evidence="2" id="KW-0677">Repeat</keyword>
<proteinExistence type="predicted"/>
<evidence type="ECO:0000256" key="2">
    <source>
        <dbReference type="ARBA" id="ARBA00022737"/>
    </source>
</evidence>
<evidence type="ECO:0000256" key="1">
    <source>
        <dbReference type="ARBA" id="ARBA00022441"/>
    </source>
</evidence>
<comment type="caution">
    <text evidence="5">The sequence shown here is derived from an EMBL/GenBank/DDBJ whole genome shotgun (WGS) entry which is preliminary data.</text>
</comment>
<keyword evidence="6" id="KW-1185">Reference proteome</keyword>
<sequence length="346" mass="37094">MPTTGRARRGRTLVTTLALALAVTGCATGGEPSPAPDPTGPEPTSTIAPSDSDGITTTSDVYPTWEPINGLAVPRDDFGTAVIGDDIWALGGMTGERGNRLLSIEVLDTTSGEWSTSDIEMPVGVASFETVAIGRRIYAFGGFDATSQAMDFAAVLDTDTGTWRDLPPLPHARYAHTATLHDGKVYVIGGRDLDGEIADVDVFDPRTEQWDTLDTPMPKRRARDSHKTVSTPRGLVVAGGQSDFEDSALVDLFDPETGRWRTLPDLPEPMSRAGLALADGKLWITLHESAYVMDADELKTWEEGNALTLSRHGMGVVVHDGYIYNIGGCALNPLRDVRTSDRLALG</sequence>
<dbReference type="RefSeq" id="WP_343915560.1">
    <property type="nucleotide sequence ID" value="NZ_BAAAJT010000002.1"/>
</dbReference>
<evidence type="ECO:0000256" key="4">
    <source>
        <dbReference type="SAM" id="SignalP"/>
    </source>
</evidence>
<dbReference type="Gene3D" id="2.120.10.80">
    <property type="entry name" value="Kelch-type beta propeller"/>
    <property type="match status" value="1"/>
</dbReference>
<evidence type="ECO:0000313" key="6">
    <source>
        <dbReference type="Proteomes" id="UP001597351"/>
    </source>
</evidence>
<dbReference type="PANTHER" id="PTHR46344:SF27">
    <property type="entry name" value="KELCH REPEAT SUPERFAMILY PROTEIN"/>
    <property type="match status" value="1"/>
</dbReference>
<dbReference type="PANTHER" id="PTHR46344">
    <property type="entry name" value="OS02G0202900 PROTEIN"/>
    <property type="match status" value="1"/>
</dbReference>
<dbReference type="Pfam" id="PF24681">
    <property type="entry name" value="Kelch_KLHDC2_KLHL20_DRC7"/>
    <property type="match status" value="1"/>
</dbReference>
<evidence type="ECO:0000313" key="5">
    <source>
        <dbReference type="EMBL" id="MFD1945540.1"/>
    </source>
</evidence>
<feature type="signal peptide" evidence="4">
    <location>
        <begin position="1"/>
        <end position="29"/>
    </location>
</feature>
<feature type="compositionally biased region" description="Polar residues" evidence="3">
    <location>
        <begin position="42"/>
        <end position="59"/>
    </location>
</feature>
<dbReference type="PROSITE" id="PS51257">
    <property type="entry name" value="PROKAR_LIPOPROTEIN"/>
    <property type="match status" value="1"/>
</dbReference>
<dbReference type="EMBL" id="JBHUGD010000001">
    <property type="protein sequence ID" value="MFD1945540.1"/>
    <property type="molecule type" value="Genomic_DNA"/>
</dbReference>
<keyword evidence="4" id="KW-0732">Signal</keyword>
<dbReference type="Proteomes" id="UP001597351">
    <property type="component" value="Unassembled WGS sequence"/>
</dbReference>
<feature type="region of interest" description="Disordered" evidence="3">
    <location>
        <begin position="213"/>
        <end position="232"/>
    </location>
</feature>
<dbReference type="InterPro" id="IPR006652">
    <property type="entry name" value="Kelch_1"/>
</dbReference>
<protein>
    <submittedName>
        <fullName evidence="5">Kelch repeat-containing protein</fullName>
    </submittedName>
</protein>
<dbReference type="SMART" id="SM00612">
    <property type="entry name" value="Kelch"/>
    <property type="match status" value="4"/>
</dbReference>